<dbReference type="Gene3D" id="1.25.40.410">
    <property type="match status" value="1"/>
</dbReference>
<evidence type="ECO:0000256" key="4">
    <source>
        <dbReference type="SAM" id="Phobius"/>
    </source>
</evidence>
<feature type="region of interest" description="Disordered" evidence="3">
    <location>
        <begin position="753"/>
        <end position="856"/>
    </location>
</feature>
<feature type="domain" description="DOCKER" evidence="5">
    <location>
        <begin position="312"/>
        <end position="718"/>
    </location>
</feature>
<evidence type="ECO:0000313" key="6">
    <source>
        <dbReference type="Proteomes" id="UP000095280"/>
    </source>
</evidence>
<keyword evidence="4" id="KW-0812">Transmembrane</keyword>
<dbReference type="Proteomes" id="UP000095280">
    <property type="component" value="Unplaced"/>
</dbReference>
<dbReference type="PANTHER" id="PTHR22684:SF0">
    <property type="entry name" value="RIBOSOME QUALITY CONTROL COMPLEX SUBUNIT TCF25"/>
    <property type="match status" value="1"/>
</dbReference>
<evidence type="ECO:0000313" key="7">
    <source>
        <dbReference type="WBParaSite" id="maker-uti_cns_0014811-snap-gene-0.2-mRNA-1"/>
    </source>
</evidence>
<keyword evidence="4" id="KW-0472">Membrane</keyword>
<dbReference type="Pfam" id="PF06920">
    <property type="entry name" value="DHR-2_Lobe_A"/>
    <property type="match status" value="1"/>
</dbReference>
<dbReference type="InterPro" id="IPR006994">
    <property type="entry name" value="TCF25/Rqc1"/>
</dbReference>
<dbReference type="InterPro" id="IPR056372">
    <property type="entry name" value="TPR_DOCK"/>
</dbReference>
<comment type="similarity">
    <text evidence="1">Belongs to the DOCK family.</text>
</comment>
<dbReference type="InterPro" id="IPR046769">
    <property type="entry name" value="DOCKER_Lobe_A"/>
</dbReference>
<dbReference type="Pfam" id="PF04910">
    <property type="entry name" value="Tcf25"/>
    <property type="match status" value="1"/>
</dbReference>
<name>A0A1I8IPT6_9PLAT</name>
<feature type="coiled-coil region" evidence="2">
    <location>
        <begin position="858"/>
        <end position="885"/>
    </location>
</feature>
<reference evidence="7" key="1">
    <citation type="submission" date="2016-11" db="UniProtKB">
        <authorList>
            <consortium name="WormBaseParasite"/>
        </authorList>
    </citation>
    <scope>IDENTIFICATION</scope>
</reference>
<dbReference type="PROSITE" id="PS51651">
    <property type="entry name" value="DOCKER"/>
    <property type="match status" value="1"/>
</dbReference>
<dbReference type="PANTHER" id="PTHR22684">
    <property type="entry name" value="NULP1-RELATED"/>
    <property type="match status" value="1"/>
</dbReference>
<feature type="compositionally biased region" description="Polar residues" evidence="3">
    <location>
        <begin position="1007"/>
        <end position="1019"/>
    </location>
</feature>
<feature type="region of interest" description="Disordered" evidence="3">
    <location>
        <begin position="1000"/>
        <end position="1028"/>
    </location>
</feature>
<evidence type="ECO:0000256" key="1">
    <source>
        <dbReference type="PROSITE-ProRule" id="PRU00984"/>
    </source>
</evidence>
<feature type="region of interest" description="Disordered" evidence="3">
    <location>
        <begin position="908"/>
        <end position="943"/>
    </location>
</feature>
<protein>
    <submittedName>
        <fullName evidence="7">DOCKER domain-containing protein</fullName>
    </submittedName>
</protein>
<dbReference type="InterPro" id="IPR027357">
    <property type="entry name" value="DOCKER_dom"/>
</dbReference>
<feature type="compositionally biased region" description="Gly residues" evidence="3">
    <location>
        <begin position="1445"/>
        <end position="1454"/>
    </location>
</feature>
<dbReference type="GO" id="GO:1990112">
    <property type="term" value="C:RQC complex"/>
    <property type="evidence" value="ECO:0007669"/>
    <property type="project" value="TreeGrafter"/>
</dbReference>
<dbReference type="Gene3D" id="1.20.58.740">
    <property type="match status" value="1"/>
</dbReference>
<feature type="region of interest" description="Disordered" evidence="3">
    <location>
        <begin position="1433"/>
        <end position="1454"/>
    </location>
</feature>
<dbReference type="InterPro" id="IPR043161">
    <property type="entry name" value="DOCK_C_lobe_A"/>
</dbReference>
<proteinExistence type="inferred from homology"/>
<organism evidence="6 7">
    <name type="scientific">Macrostomum lignano</name>
    <dbReference type="NCBI Taxonomy" id="282301"/>
    <lineage>
        <taxon>Eukaryota</taxon>
        <taxon>Metazoa</taxon>
        <taxon>Spiralia</taxon>
        <taxon>Lophotrochozoa</taxon>
        <taxon>Platyhelminthes</taxon>
        <taxon>Rhabditophora</taxon>
        <taxon>Macrostomorpha</taxon>
        <taxon>Macrostomida</taxon>
        <taxon>Macrostomidae</taxon>
        <taxon>Macrostomum</taxon>
    </lineage>
</organism>
<feature type="compositionally biased region" description="Basic residues" evidence="3">
    <location>
        <begin position="923"/>
        <end position="935"/>
    </location>
</feature>
<dbReference type="WBParaSite" id="maker-uti_cns_0014811-snap-gene-0.2-mRNA-1">
    <property type="protein sequence ID" value="maker-uti_cns_0014811-snap-gene-0.2-mRNA-1"/>
    <property type="gene ID" value="maker-uti_cns_0014811-snap-gene-0.2"/>
</dbReference>
<keyword evidence="2" id="KW-0175">Coiled coil</keyword>
<keyword evidence="4" id="KW-1133">Transmembrane helix</keyword>
<dbReference type="Pfam" id="PF23554">
    <property type="entry name" value="TPR_DOCK"/>
    <property type="match status" value="1"/>
</dbReference>
<keyword evidence="6" id="KW-1185">Reference proteome</keyword>
<evidence type="ECO:0000256" key="3">
    <source>
        <dbReference type="SAM" id="MobiDB-lite"/>
    </source>
</evidence>
<feature type="transmembrane region" description="Helical" evidence="4">
    <location>
        <begin position="1505"/>
        <end position="1526"/>
    </location>
</feature>
<evidence type="ECO:0000259" key="5">
    <source>
        <dbReference type="PROSITE" id="PS51651"/>
    </source>
</evidence>
<sequence>VKANTEPKFIRLFMVSIVSCLELLNRSPDLWQLWIDSAIFAGSHFYLPNDSSPTVNADDLVAKCELADQTNELLQLLTGVFINIEDRWMKWHDLKLLESRIILRSLTVIQEQLLYLFAKPLQLNVVESFLNCVFAFLRQPHLIYETFPTDKKESTMLMEGCDPRLAAFELVKRAWSSLAPADQLKLAMPLITLLLQVSLQRQEQLRCECAFMLVELLRCEFSQEKSIFGVSKEITFVMDKLVEEFGSKEYVENFSQYFSDALAKEGKFIQNGFMFQSEMRRQMDLLLEYKTLIADELPENRMFAIYNLYKFYKEINKEEMCNRYLYKLCQLHESAGNWAEAGCVLLLQAKYLEWADSPLSISKGALQKKYQICRSQGELKGTLIWDAIGYFEKGNLFHKAKQQAEVLWHYYKDILVDFAKEREALDRMAALCQSITNVEQVHAFNSYYLVEFKGPDFPNFLRDRKFIYCGIDSKKLADVIETFETLFPYAKIPQNKQDRENYSNLIEISAVTAVPRPPPNVGDTQYDVLQYYENNEVQHFIQRKMQVRTEKVTEKVCTIDTFESMEPFPSVLRLLPASHVKSATETPLQSAVRDNETMNKKLKYSIYQLVTGRIKSSQGLVGLVSGIVCATVGGGIDNFMEFFQVLDDIQTGLDTTDGAEADTGRLAQALAEQLSLCARALDLCKEHGTDVQAYAGLLLEKLEMVQGCTGMVLQAEIRQLAEKLAKPKGAGAGGAAVGGGGSLQQRLQRLDPSAIGSTMPRKPRPPTGALGAGGIQRRPSDPRCSVSSSSSGARGFGDEVPPAVPPKRKSETPAVLLSSSPPPPSLANLPITPPAVPPRSSRQHAEEHSSGGQQLAMSRRVLRKLQEAEAAAKAAELEKADAAAQDEAEDAEPAGRVNQFALLMSQEDSQGCGAEQPAAAQQKQKKKKSKKAGKRKGGEAAVDEEDEFAAALASADSNPAPPATVSAVSNVSGGGGKPLLSVDLRLLDGGQELRRLFGQAAGESAARQPSTRRLQQQQPGGWRRGLLAQPKPTWPPVVRLGLSMSPDAETFASDSFPAGSAAYRFEHSREYQRTQLAFADAVESGQPDRLAEILHRQPYHVDTLLQLAEVFRLQEDAATAADLVERALYAMECAAAPGFSFASDRCRLSFARRENRALFSALLRHALALTGRCCHRACLETCKLLLSLSPTADPMGSLLLIDAACLMSGQEEFLLRLLHAWEPSRHLTQLPNWAFSAALARFRLGRPDAAAALDAALIQFPSVLAPLLARLSVEAAPPVSGCRLFSAAEADRESSPGLRQLCGLYVQRCGHCWKEAAAVTFLVSGAARVAEAAAATPPDPRIAEAAERRRRRYRRTPLNVLRHLVVSEVRDALADLPADVDPAGLNAFDPLPPPDSVCGYDLDRLRRLRAGAGGASAADDGLLTAFLRSLMPNFDPSAPPQPQGAEGGEGGGGGGLAGLLESVRQLLNGLGPPPPPFDEEADGDVQPTAQPQLLPAHLKAALTHLATSLALVLLLICALHTEAIGLRPWKYDRIYRDEPSDLGGLLWARSYIPR</sequence>
<evidence type="ECO:0000256" key="2">
    <source>
        <dbReference type="SAM" id="Coils"/>
    </source>
</evidence>
<feature type="compositionally biased region" description="Low complexity" evidence="3">
    <location>
        <begin position="913"/>
        <end position="922"/>
    </location>
</feature>
<accession>A0A1I8IPT6</accession>
<feature type="compositionally biased region" description="Pro residues" evidence="3">
    <location>
        <begin position="820"/>
        <end position="837"/>
    </location>
</feature>
<dbReference type="InterPro" id="IPR043162">
    <property type="entry name" value="DOCK_C_lobe_C"/>
</dbReference>